<organism evidence="2 3">
    <name type="scientific">Fusarium sarcochroum</name>
    <dbReference type="NCBI Taxonomy" id="1208366"/>
    <lineage>
        <taxon>Eukaryota</taxon>
        <taxon>Fungi</taxon>
        <taxon>Dikarya</taxon>
        <taxon>Ascomycota</taxon>
        <taxon>Pezizomycotina</taxon>
        <taxon>Sordariomycetes</taxon>
        <taxon>Hypocreomycetidae</taxon>
        <taxon>Hypocreales</taxon>
        <taxon>Nectriaceae</taxon>
        <taxon>Fusarium</taxon>
        <taxon>Fusarium lateritium species complex</taxon>
    </lineage>
</organism>
<sequence length="496" mass="56070">MNLSCLDEGETLEITDGSFATVLDELDKQEADVARAKQLYQALDALRPELSKKDVSRLNGRSFFKENKRIVLSENDPTWHRSAECVWAPKLKSPDLTNPSELYPELESFFAELLGIPKIDIGVVYNDLINFSTRIMLDPSDPPKEQAKRLLVALSEEINEYGHLLDKEKLLQCEVFPIVGTEGKVRLCSSSTIFLIADREYLYDGFWRKMDLLDVTPTTAWLMGPFFAWAGLEDRYLSKNVEMTGKWYGKAMNKEATPCIHPSRAVGLLRIAAHFRSPRTATIADRRVLARRLNKTRIYYLGKDARTATLSMKRTGIASVEADNPLSGVAIRDDDDDELHIYIDSKLTEVASAVLLPRQLTGWLMRDPETRVIKSLDERIVGLVRTIIRVNHQNLGSIRRILDAEGIVNVDELNKSPYIQQKKKEEKPVRVFGAEPTPPTTDSQKSTPLPAEPQAKAAGSTSPQVNDLTQKIWTLNLQPKIDTSKTTENPEWIKFF</sequence>
<keyword evidence="3" id="KW-1185">Reference proteome</keyword>
<dbReference type="OrthoDB" id="1262810at2759"/>
<reference evidence="2" key="2">
    <citation type="submission" date="2020-05" db="EMBL/GenBank/DDBJ databases">
        <authorList>
            <person name="Kim H.-S."/>
            <person name="Proctor R.H."/>
            <person name="Brown D.W."/>
        </authorList>
    </citation>
    <scope>NUCLEOTIDE SEQUENCE</scope>
    <source>
        <strain evidence="2">NRRL 20472</strain>
    </source>
</reference>
<protein>
    <submittedName>
        <fullName evidence="2">Uncharacterized protein</fullName>
    </submittedName>
</protein>
<evidence type="ECO:0000313" key="2">
    <source>
        <dbReference type="EMBL" id="KAF4969937.1"/>
    </source>
</evidence>
<comment type="caution">
    <text evidence="2">The sequence shown here is derived from an EMBL/GenBank/DDBJ whole genome shotgun (WGS) entry which is preliminary data.</text>
</comment>
<dbReference type="Proteomes" id="UP000622797">
    <property type="component" value="Unassembled WGS sequence"/>
</dbReference>
<name>A0A8H4U555_9HYPO</name>
<feature type="region of interest" description="Disordered" evidence="1">
    <location>
        <begin position="419"/>
        <end position="465"/>
    </location>
</feature>
<evidence type="ECO:0000313" key="3">
    <source>
        <dbReference type="Proteomes" id="UP000622797"/>
    </source>
</evidence>
<dbReference type="AlphaFoldDB" id="A0A8H4U555"/>
<evidence type="ECO:0000256" key="1">
    <source>
        <dbReference type="SAM" id="MobiDB-lite"/>
    </source>
</evidence>
<reference evidence="2" key="1">
    <citation type="journal article" date="2020" name="BMC Genomics">
        <title>Correction to: Identification and distribution of gene clusters required for synthesis of sphingolipid metabolism inhibitors in diverse species of the filamentous fungus Fusarium.</title>
        <authorList>
            <person name="Kim H.S."/>
            <person name="Lohmar J.M."/>
            <person name="Busman M."/>
            <person name="Brown D.W."/>
            <person name="Naumann T.A."/>
            <person name="Divon H.H."/>
            <person name="Lysoe E."/>
            <person name="Uhlig S."/>
            <person name="Proctor R.H."/>
        </authorList>
    </citation>
    <scope>NUCLEOTIDE SEQUENCE</scope>
    <source>
        <strain evidence="2">NRRL 20472</strain>
    </source>
</reference>
<dbReference type="EMBL" id="JABEXW010000142">
    <property type="protein sequence ID" value="KAF4969937.1"/>
    <property type="molecule type" value="Genomic_DNA"/>
</dbReference>
<accession>A0A8H4U555</accession>
<gene>
    <name evidence="2" type="ORF">FSARC_2923</name>
</gene>
<proteinExistence type="predicted"/>